<feature type="transmembrane region" description="Helical" evidence="9">
    <location>
        <begin position="107"/>
        <end position="131"/>
    </location>
</feature>
<keyword evidence="3 8" id="KW-0813">Transport</keyword>
<gene>
    <name evidence="10" type="ORF">SAPINGB_P000965</name>
</gene>
<dbReference type="PIRSF" id="PIRSF002744">
    <property type="entry name" value="Pur-cyt_permease"/>
    <property type="match status" value="1"/>
</dbReference>
<dbReference type="Pfam" id="PF02133">
    <property type="entry name" value="Transp_cyt_pur"/>
    <property type="match status" value="1"/>
</dbReference>
<evidence type="ECO:0000313" key="11">
    <source>
        <dbReference type="Proteomes" id="UP000398389"/>
    </source>
</evidence>
<dbReference type="InterPro" id="IPR001248">
    <property type="entry name" value="Pur-cyt_permease"/>
</dbReference>
<dbReference type="Proteomes" id="UP000398389">
    <property type="component" value="Unassembled WGS sequence"/>
</dbReference>
<keyword evidence="6 9" id="KW-1133">Transmembrane helix</keyword>
<evidence type="ECO:0000256" key="5">
    <source>
        <dbReference type="ARBA" id="ARBA00022692"/>
    </source>
</evidence>
<evidence type="ECO:0000256" key="6">
    <source>
        <dbReference type="ARBA" id="ARBA00022989"/>
    </source>
</evidence>
<feature type="transmembrane region" description="Helical" evidence="9">
    <location>
        <begin position="185"/>
        <end position="205"/>
    </location>
</feature>
<feature type="transmembrane region" description="Helical" evidence="9">
    <location>
        <begin position="249"/>
        <end position="271"/>
    </location>
</feature>
<reference evidence="10 11" key="1">
    <citation type="submission" date="2019-09" db="EMBL/GenBank/DDBJ databases">
        <authorList>
            <person name="Brejova B."/>
        </authorList>
    </citation>
    <scope>NUCLEOTIDE SEQUENCE [LARGE SCALE GENOMIC DNA]</scope>
</reference>
<comment type="similarity">
    <text evidence="2 8">Belongs to the purine-cytosine permease (2.A.39) family.</text>
</comment>
<name>A0A5E8B383_9ASCO</name>
<evidence type="ECO:0000256" key="9">
    <source>
        <dbReference type="SAM" id="Phobius"/>
    </source>
</evidence>
<keyword evidence="5 9" id="KW-0812">Transmembrane</keyword>
<evidence type="ECO:0000256" key="1">
    <source>
        <dbReference type="ARBA" id="ARBA00004141"/>
    </source>
</evidence>
<evidence type="ECO:0000256" key="8">
    <source>
        <dbReference type="PIRNR" id="PIRNR002744"/>
    </source>
</evidence>
<dbReference type="GO" id="GO:0015205">
    <property type="term" value="F:nucleobase transmembrane transporter activity"/>
    <property type="evidence" value="ECO:0007669"/>
    <property type="project" value="TreeGrafter"/>
</dbReference>
<dbReference type="RefSeq" id="XP_031851579.1">
    <property type="nucleotide sequence ID" value="XM_031995688.1"/>
</dbReference>
<accession>A0A5E8B383</accession>
<dbReference type="AlphaFoldDB" id="A0A5E8B383"/>
<dbReference type="PANTHER" id="PTHR31806">
    <property type="entry name" value="PURINE-CYTOSINE PERMEASE FCY2-RELATED"/>
    <property type="match status" value="1"/>
</dbReference>
<dbReference type="GO" id="GO:0015856">
    <property type="term" value="P:cytosine transport"/>
    <property type="evidence" value="ECO:0007669"/>
    <property type="project" value="UniProtKB-ARBA"/>
</dbReference>
<sequence length="515" mass="56541">MNNDLEKTAVYSEYPVKESNVSVRSYDVGDIDPNEAPATGFSGKFNKMMNKLNAEIRGIERIPEEEQTDVSMWNTASMFFGCNMVVATVSLGCLGITVFGLDFWSAFLTIVFFNLLGTLPVAFFSTFGPYFGLRQMVLSRFWFGAYTVKVPAFINLVACVGWTAVNTIVSAQLLHTVNDGALPPWAGVLIISAITFVVTFFGYHVVHQFEKWSWIPNVIIFLIMAIRMGKSKQFTYGTMVGGETTAGNVLSFGATVYGFATGWTSLASDYTAYKPKNTSRTKIFFAVYGGLNAPLMIAMILGAAMAMGTVKNPAWAEAYDSNSIGGLFFMVLVEDSLHGFGQFCVVLLALSTVSNNTPNLYSLGLTAQTFWESLRKVPRAIWTMVGTGVAIAIAIPAYYKFESVMHNFMNLIGYWLAIYTAISISEHFIYRKGFKGYNPDDYEKPEKLPPGIAAGVAFACGAAGTALGMAQVWWTGPLAKPIGKYGGDIGFELAFGFSLVAFNILRPFEYKYFGR</sequence>
<keyword evidence="4" id="KW-0597">Phosphoprotein</keyword>
<evidence type="ECO:0000256" key="2">
    <source>
        <dbReference type="ARBA" id="ARBA00008974"/>
    </source>
</evidence>
<dbReference type="InterPro" id="IPR026030">
    <property type="entry name" value="Pur-cyt_permease_Fcy2/21/22"/>
</dbReference>
<feature type="transmembrane region" description="Helical" evidence="9">
    <location>
        <begin position="283"/>
        <end position="307"/>
    </location>
</feature>
<feature type="transmembrane region" description="Helical" evidence="9">
    <location>
        <begin position="212"/>
        <end position="229"/>
    </location>
</feature>
<evidence type="ECO:0000256" key="4">
    <source>
        <dbReference type="ARBA" id="ARBA00022553"/>
    </source>
</evidence>
<dbReference type="GO" id="GO:0005886">
    <property type="term" value="C:plasma membrane"/>
    <property type="evidence" value="ECO:0007669"/>
    <property type="project" value="TreeGrafter"/>
</dbReference>
<dbReference type="FunFam" id="1.10.4160.10:FF:000002">
    <property type="entry name" value="Purine-cytosine permease fcyB"/>
    <property type="match status" value="1"/>
</dbReference>
<keyword evidence="11" id="KW-1185">Reference proteome</keyword>
<proteinExistence type="inferred from homology"/>
<dbReference type="GeneID" id="43579788"/>
<dbReference type="OrthoDB" id="2116389at2759"/>
<dbReference type="Gene3D" id="1.10.4160.10">
    <property type="entry name" value="Hydantoin permease"/>
    <property type="match status" value="1"/>
</dbReference>
<feature type="transmembrane region" description="Helical" evidence="9">
    <location>
        <begin position="451"/>
        <end position="473"/>
    </location>
</feature>
<feature type="transmembrane region" description="Helical" evidence="9">
    <location>
        <begin position="143"/>
        <end position="165"/>
    </location>
</feature>
<feature type="transmembrane region" description="Helical" evidence="9">
    <location>
        <begin position="485"/>
        <end position="505"/>
    </location>
</feature>
<feature type="transmembrane region" description="Helical" evidence="9">
    <location>
        <begin position="78"/>
        <end position="101"/>
    </location>
</feature>
<dbReference type="PANTHER" id="PTHR31806:SF1">
    <property type="entry name" value="PURINE-CYTOSINE PERMEASE FCY2-RELATED"/>
    <property type="match status" value="1"/>
</dbReference>
<comment type="subcellular location">
    <subcellularLocation>
        <location evidence="1">Membrane</location>
        <topology evidence="1">Multi-pass membrane protein</topology>
    </subcellularLocation>
</comment>
<evidence type="ECO:0008006" key="12">
    <source>
        <dbReference type="Google" id="ProtNLM"/>
    </source>
</evidence>
<dbReference type="GO" id="GO:0000329">
    <property type="term" value="C:fungal-type vacuole membrane"/>
    <property type="evidence" value="ECO:0007669"/>
    <property type="project" value="TreeGrafter"/>
</dbReference>
<feature type="transmembrane region" description="Helical" evidence="9">
    <location>
        <begin position="327"/>
        <end position="350"/>
    </location>
</feature>
<dbReference type="EMBL" id="CABVLU010000001">
    <property type="protein sequence ID" value="VVT45936.1"/>
    <property type="molecule type" value="Genomic_DNA"/>
</dbReference>
<feature type="transmembrane region" description="Helical" evidence="9">
    <location>
        <begin position="411"/>
        <end position="430"/>
    </location>
</feature>
<keyword evidence="7 8" id="KW-0472">Membrane</keyword>
<organism evidence="10 11">
    <name type="scientific">Magnusiomyces paraingens</name>
    <dbReference type="NCBI Taxonomy" id="2606893"/>
    <lineage>
        <taxon>Eukaryota</taxon>
        <taxon>Fungi</taxon>
        <taxon>Dikarya</taxon>
        <taxon>Ascomycota</taxon>
        <taxon>Saccharomycotina</taxon>
        <taxon>Dipodascomycetes</taxon>
        <taxon>Dipodascales</taxon>
        <taxon>Dipodascaceae</taxon>
        <taxon>Magnusiomyces</taxon>
    </lineage>
</organism>
<evidence type="ECO:0000256" key="3">
    <source>
        <dbReference type="ARBA" id="ARBA00022448"/>
    </source>
</evidence>
<protein>
    <recommendedName>
        <fullName evidence="12">Purine-cytosine permease</fullName>
    </recommendedName>
</protein>
<evidence type="ECO:0000256" key="7">
    <source>
        <dbReference type="ARBA" id="ARBA00023136"/>
    </source>
</evidence>
<feature type="transmembrane region" description="Helical" evidence="9">
    <location>
        <begin position="380"/>
        <end position="399"/>
    </location>
</feature>
<dbReference type="CDD" id="cd11484">
    <property type="entry name" value="SLC-NCS1sbd_CobB-like"/>
    <property type="match status" value="1"/>
</dbReference>
<evidence type="ECO:0000313" key="10">
    <source>
        <dbReference type="EMBL" id="VVT45936.1"/>
    </source>
</evidence>